<dbReference type="InterPro" id="IPR000424">
    <property type="entry name" value="Primosome_PriB/ssb"/>
</dbReference>
<dbReference type="SUPFAM" id="SSF50249">
    <property type="entry name" value="Nucleic acid-binding proteins"/>
    <property type="match status" value="1"/>
</dbReference>
<dbReference type="Proteomes" id="UP000248132">
    <property type="component" value="Unassembled WGS sequence"/>
</dbReference>
<evidence type="ECO:0000256" key="2">
    <source>
        <dbReference type="HAMAP-Rule" id="MF_00984"/>
    </source>
</evidence>
<dbReference type="Gene3D" id="2.40.50.140">
    <property type="entry name" value="Nucleic acid-binding proteins"/>
    <property type="match status" value="1"/>
</dbReference>
<keyword evidence="2" id="KW-0235">DNA replication</keyword>
<dbReference type="AlphaFoldDB" id="A0A318XHR5"/>
<name>A0A318XHR5_9FIRM</name>
<proteinExistence type="inferred from homology"/>
<dbReference type="NCBIfam" id="TIGR00621">
    <property type="entry name" value="ssb"/>
    <property type="match status" value="1"/>
</dbReference>
<dbReference type="Pfam" id="PF00436">
    <property type="entry name" value="SSB"/>
    <property type="match status" value="1"/>
</dbReference>
<comment type="caution">
    <text evidence="5">The sequence shown here is derived from an EMBL/GenBank/DDBJ whole genome shotgun (WGS) entry which is preliminary data.</text>
</comment>
<reference evidence="5 6" key="1">
    <citation type="submission" date="2018-06" db="EMBL/GenBank/DDBJ databases">
        <title>Genomic Encyclopedia of Type Strains, Phase I: the one thousand microbial genomes (KMG-I) project.</title>
        <authorList>
            <person name="Kyrpides N."/>
        </authorList>
    </citation>
    <scope>NUCLEOTIDE SEQUENCE [LARGE SCALE GENOMIC DNA]</scope>
    <source>
        <strain evidence="5 6">DSM 19573</strain>
    </source>
</reference>
<feature type="compositionally biased region" description="Polar residues" evidence="4">
    <location>
        <begin position="103"/>
        <end position="114"/>
    </location>
</feature>
<evidence type="ECO:0000313" key="5">
    <source>
        <dbReference type="EMBL" id="PYG84903.1"/>
    </source>
</evidence>
<organism evidence="5 6">
    <name type="scientific">Ruminiclostridium sufflavum DSM 19573</name>
    <dbReference type="NCBI Taxonomy" id="1121337"/>
    <lineage>
        <taxon>Bacteria</taxon>
        <taxon>Bacillati</taxon>
        <taxon>Bacillota</taxon>
        <taxon>Clostridia</taxon>
        <taxon>Eubacteriales</taxon>
        <taxon>Oscillospiraceae</taxon>
        <taxon>Ruminiclostridium</taxon>
    </lineage>
</organism>
<dbReference type="CDD" id="cd04496">
    <property type="entry name" value="SSB_OBF"/>
    <property type="match status" value="1"/>
</dbReference>
<dbReference type="InterPro" id="IPR012340">
    <property type="entry name" value="NA-bd_OB-fold"/>
</dbReference>
<dbReference type="GO" id="GO:0006310">
    <property type="term" value="P:DNA recombination"/>
    <property type="evidence" value="ECO:0007669"/>
    <property type="project" value="UniProtKB-UniRule"/>
</dbReference>
<sequence>MGRLTKDPELRYTTKNNTAVASFTLAVNRRFTQEGQPQADFINIIAWGKTAEFASKYFVKGQQVAVIGKIQTRTWDDSEGKRHYVTEVVAEETYFADSKRTGEASQKANTQGGNSDDGFYPMDEEDDLPF</sequence>
<keyword evidence="1 2" id="KW-0238">DNA-binding</keyword>
<keyword evidence="2" id="KW-0234">DNA repair</keyword>
<evidence type="ECO:0000256" key="4">
    <source>
        <dbReference type="SAM" id="MobiDB-lite"/>
    </source>
</evidence>
<dbReference type="PIRSF" id="PIRSF002070">
    <property type="entry name" value="SSB"/>
    <property type="match status" value="1"/>
</dbReference>
<comment type="function">
    <text evidence="2">Plays an important role in DNA replication, recombination and repair. Binds to ssDNA and to an array of partner proteins to recruit them to their sites of action during DNA metabolism.</text>
</comment>
<dbReference type="GO" id="GO:0006281">
    <property type="term" value="P:DNA repair"/>
    <property type="evidence" value="ECO:0007669"/>
    <property type="project" value="UniProtKB-UniRule"/>
</dbReference>
<feature type="region of interest" description="Disordered" evidence="4">
    <location>
        <begin position="96"/>
        <end position="130"/>
    </location>
</feature>
<protein>
    <recommendedName>
        <fullName evidence="2 3">Single-stranded DNA-binding protein</fullName>
        <shortName evidence="2">SSB</shortName>
    </recommendedName>
</protein>
<evidence type="ECO:0000256" key="3">
    <source>
        <dbReference type="PIRNR" id="PIRNR002070"/>
    </source>
</evidence>
<comment type="subunit">
    <text evidence="2">Homotetramer.</text>
</comment>
<feature type="short sequence motif" description="Important for interaction with partner proteins" evidence="2">
    <location>
        <begin position="125"/>
        <end position="130"/>
    </location>
</feature>
<dbReference type="PANTHER" id="PTHR10302">
    <property type="entry name" value="SINGLE-STRANDED DNA-BINDING PROTEIN"/>
    <property type="match status" value="1"/>
</dbReference>
<accession>A0A318XHR5</accession>
<keyword evidence="2" id="KW-0233">DNA recombination</keyword>
<dbReference type="EMBL" id="QKMR01000029">
    <property type="protein sequence ID" value="PYG84903.1"/>
    <property type="molecule type" value="Genomic_DNA"/>
</dbReference>
<keyword evidence="6" id="KW-1185">Reference proteome</keyword>
<dbReference type="GO" id="GO:0003697">
    <property type="term" value="F:single-stranded DNA binding"/>
    <property type="evidence" value="ECO:0007669"/>
    <property type="project" value="UniProtKB-UniRule"/>
</dbReference>
<keyword evidence="2" id="KW-0227">DNA damage</keyword>
<dbReference type="GO" id="GO:0006260">
    <property type="term" value="P:DNA replication"/>
    <property type="evidence" value="ECO:0007669"/>
    <property type="project" value="UniProtKB-UniRule"/>
</dbReference>
<gene>
    <name evidence="5" type="ORF">LY28_03524</name>
</gene>
<comment type="caution">
    <text evidence="2">Lacks conserved residue(s) required for the propagation of feature annotation.</text>
</comment>
<evidence type="ECO:0000256" key="1">
    <source>
        <dbReference type="ARBA" id="ARBA00023125"/>
    </source>
</evidence>
<dbReference type="InterPro" id="IPR011344">
    <property type="entry name" value="ssDNA-bd"/>
</dbReference>
<dbReference type="PANTHER" id="PTHR10302:SF27">
    <property type="entry name" value="SINGLE-STRANDED DNA-BINDING PROTEIN"/>
    <property type="match status" value="1"/>
</dbReference>
<dbReference type="GO" id="GO:0009295">
    <property type="term" value="C:nucleoid"/>
    <property type="evidence" value="ECO:0007669"/>
    <property type="project" value="TreeGrafter"/>
</dbReference>
<evidence type="ECO:0000313" key="6">
    <source>
        <dbReference type="Proteomes" id="UP000248132"/>
    </source>
</evidence>
<dbReference type="HAMAP" id="MF_00984">
    <property type="entry name" value="SSB"/>
    <property type="match status" value="1"/>
</dbReference>
<dbReference type="PROSITE" id="PS50935">
    <property type="entry name" value="SSB"/>
    <property type="match status" value="1"/>
</dbReference>